<dbReference type="PANTHER" id="PTHR10885">
    <property type="entry name" value="ISOPENTENYL-DIPHOSPHATE DELTA-ISOMERASE"/>
    <property type="match status" value="1"/>
</dbReference>
<dbReference type="GO" id="GO:0046872">
    <property type="term" value="F:metal ion binding"/>
    <property type="evidence" value="ECO:0007669"/>
    <property type="project" value="UniProtKB-KW"/>
</dbReference>
<dbReference type="RefSeq" id="WP_231940364.1">
    <property type="nucleotide sequence ID" value="NZ_AP017422.1"/>
</dbReference>
<proteinExistence type="inferred from homology"/>
<dbReference type="NCBIfam" id="TIGR02150">
    <property type="entry name" value="IPP_isom_1"/>
    <property type="match status" value="1"/>
</dbReference>
<organism evidence="13 14">
    <name type="scientific">Filimonas lacunae</name>
    <dbReference type="NCBI Taxonomy" id="477680"/>
    <lineage>
        <taxon>Bacteria</taxon>
        <taxon>Pseudomonadati</taxon>
        <taxon>Bacteroidota</taxon>
        <taxon>Chitinophagia</taxon>
        <taxon>Chitinophagales</taxon>
        <taxon>Chitinophagaceae</taxon>
        <taxon>Filimonas</taxon>
    </lineage>
</organism>
<dbReference type="GO" id="GO:0009240">
    <property type="term" value="P:isopentenyl diphosphate biosynthetic process"/>
    <property type="evidence" value="ECO:0007669"/>
    <property type="project" value="TreeGrafter"/>
</dbReference>
<dbReference type="SUPFAM" id="SSF55811">
    <property type="entry name" value="Nudix"/>
    <property type="match status" value="1"/>
</dbReference>
<name>A0A173MS81_9BACT</name>
<evidence type="ECO:0000256" key="8">
    <source>
        <dbReference type="ARBA" id="ARBA00023229"/>
    </source>
</evidence>
<accession>A0A173MS81</accession>
<keyword evidence="14" id="KW-1185">Reference proteome</keyword>
<evidence type="ECO:0000256" key="1">
    <source>
        <dbReference type="ARBA" id="ARBA00004826"/>
    </source>
</evidence>
<dbReference type="Pfam" id="PF00293">
    <property type="entry name" value="NUDIX"/>
    <property type="match status" value="1"/>
</dbReference>
<dbReference type="EC" id="5.3.3.2" evidence="3 10"/>
<dbReference type="STRING" id="477680.SAMN05421788_104412"/>
<dbReference type="CDD" id="cd02885">
    <property type="entry name" value="NUDIX_IPP_Isomerase"/>
    <property type="match status" value="1"/>
</dbReference>
<dbReference type="HAMAP" id="MF_00202">
    <property type="entry name" value="Idi"/>
    <property type="match status" value="1"/>
</dbReference>
<dbReference type="NCBIfam" id="NF002995">
    <property type="entry name" value="PRK03759.1"/>
    <property type="match status" value="1"/>
</dbReference>
<evidence type="ECO:0000256" key="9">
    <source>
        <dbReference type="ARBA" id="ARBA00023235"/>
    </source>
</evidence>
<feature type="domain" description="Nudix hydrolase" evidence="12">
    <location>
        <begin position="27"/>
        <end position="159"/>
    </location>
</feature>
<evidence type="ECO:0000256" key="5">
    <source>
        <dbReference type="ARBA" id="ARBA00022723"/>
    </source>
</evidence>
<keyword evidence="7" id="KW-0464">Manganese</keyword>
<evidence type="ECO:0000256" key="7">
    <source>
        <dbReference type="ARBA" id="ARBA00023211"/>
    </source>
</evidence>
<dbReference type="UniPathway" id="UPA00059">
    <property type="reaction ID" value="UER00104"/>
</dbReference>
<evidence type="ECO:0000259" key="12">
    <source>
        <dbReference type="PROSITE" id="PS51462"/>
    </source>
</evidence>
<keyword evidence="5" id="KW-0479">Metal-binding</keyword>
<dbReference type="GO" id="GO:0004452">
    <property type="term" value="F:isopentenyl-diphosphate delta-isomerase activity"/>
    <property type="evidence" value="ECO:0007669"/>
    <property type="project" value="UniProtKB-UniRule"/>
</dbReference>
<dbReference type="PANTHER" id="PTHR10885:SF0">
    <property type="entry name" value="ISOPENTENYL-DIPHOSPHATE DELTA-ISOMERASE"/>
    <property type="match status" value="1"/>
</dbReference>
<evidence type="ECO:0000256" key="10">
    <source>
        <dbReference type="NCBIfam" id="TIGR02150"/>
    </source>
</evidence>
<keyword evidence="6" id="KW-0460">Magnesium</keyword>
<dbReference type="AlphaFoldDB" id="A0A173MS81"/>
<dbReference type="EMBL" id="FTOR01000004">
    <property type="protein sequence ID" value="SIT18137.1"/>
    <property type="molecule type" value="Genomic_DNA"/>
</dbReference>
<evidence type="ECO:0000256" key="3">
    <source>
        <dbReference type="ARBA" id="ARBA00012057"/>
    </source>
</evidence>
<evidence type="ECO:0000313" key="13">
    <source>
        <dbReference type="EMBL" id="SIT18137.1"/>
    </source>
</evidence>
<dbReference type="PROSITE" id="PS51462">
    <property type="entry name" value="NUDIX"/>
    <property type="match status" value="1"/>
</dbReference>
<feature type="active site" evidence="11">
    <location>
        <position position="111"/>
    </location>
</feature>
<keyword evidence="8" id="KW-0414">Isoprene biosynthesis</keyword>
<comment type="pathway">
    <text evidence="1">Isoprenoid biosynthesis; dimethylallyl diphosphate biosynthesis; dimethylallyl diphosphate from isopentenyl diphosphate: step 1/1.</text>
</comment>
<dbReference type="KEGG" id="fln:FLA_6278"/>
<keyword evidence="4" id="KW-0963">Cytoplasm</keyword>
<dbReference type="InterPro" id="IPR000086">
    <property type="entry name" value="NUDIX_hydrolase_dom"/>
</dbReference>
<dbReference type="GO" id="GO:0050992">
    <property type="term" value="P:dimethylallyl diphosphate biosynthetic process"/>
    <property type="evidence" value="ECO:0007669"/>
    <property type="project" value="UniProtKB-UniPathway"/>
</dbReference>
<dbReference type="Gene3D" id="3.90.79.10">
    <property type="entry name" value="Nucleoside Triphosphate Pyrophosphohydrolase"/>
    <property type="match status" value="1"/>
</dbReference>
<comment type="similarity">
    <text evidence="2">Belongs to the IPP isomerase type 1 family.</text>
</comment>
<dbReference type="InterPro" id="IPR015797">
    <property type="entry name" value="NUDIX_hydrolase-like_dom_sf"/>
</dbReference>
<evidence type="ECO:0000256" key="4">
    <source>
        <dbReference type="ARBA" id="ARBA00022490"/>
    </source>
</evidence>
<gene>
    <name evidence="13" type="ORF">SAMN05421788_104412</name>
</gene>
<evidence type="ECO:0000256" key="2">
    <source>
        <dbReference type="ARBA" id="ARBA00007579"/>
    </source>
</evidence>
<dbReference type="GO" id="GO:0005737">
    <property type="term" value="C:cytoplasm"/>
    <property type="evidence" value="ECO:0007669"/>
    <property type="project" value="TreeGrafter"/>
</dbReference>
<protein>
    <recommendedName>
        <fullName evidence="3 10">Isopentenyl-diphosphate delta-isomerase</fullName>
        <ecNumber evidence="3 10">5.3.3.2</ecNumber>
    </recommendedName>
</protein>
<dbReference type="Proteomes" id="UP000186917">
    <property type="component" value="Unassembled WGS sequence"/>
</dbReference>
<dbReference type="InterPro" id="IPR011876">
    <property type="entry name" value="IsopentenylPP_isomerase_typ1"/>
</dbReference>
<keyword evidence="9 13" id="KW-0413">Isomerase</keyword>
<dbReference type="InterPro" id="IPR056375">
    <property type="entry name" value="Idi_bact"/>
</dbReference>
<evidence type="ECO:0000256" key="6">
    <source>
        <dbReference type="ARBA" id="ARBA00022842"/>
    </source>
</evidence>
<feature type="active site" evidence="11">
    <location>
        <position position="64"/>
    </location>
</feature>
<sequence length="177" mass="20501">MEEVTLVDEFDREVGTMEKMTAHREAALHRAFSVFIFNSKGDMLLQQRAVQKYHSGGLWTNACCSHPKPGENIMQAAQKRLQEEMGFTTELEKAFDFIYRAELDNNLIEHELDHVFIGEYNGLILPDAAEVKDYCFKSIESILESLQLQPHKYTAWFHIALPRVIEWVDIRKGIIVE</sequence>
<evidence type="ECO:0000313" key="14">
    <source>
        <dbReference type="Proteomes" id="UP000186917"/>
    </source>
</evidence>
<dbReference type="PIRSF" id="PIRSF018427">
    <property type="entry name" value="Isopntndiph_ism"/>
    <property type="match status" value="1"/>
</dbReference>
<reference evidence="14" key="1">
    <citation type="submission" date="2017-01" db="EMBL/GenBank/DDBJ databases">
        <authorList>
            <person name="Varghese N."/>
            <person name="Submissions S."/>
        </authorList>
    </citation>
    <scope>NUCLEOTIDE SEQUENCE [LARGE SCALE GENOMIC DNA]</scope>
    <source>
        <strain evidence="14">DSM 21054</strain>
    </source>
</reference>
<evidence type="ECO:0000256" key="11">
    <source>
        <dbReference type="PIRSR" id="PIRSR018427-1"/>
    </source>
</evidence>